<feature type="region of interest" description="Disordered" evidence="1">
    <location>
        <begin position="1139"/>
        <end position="1268"/>
    </location>
</feature>
<organism evidence="4 5">
    <name type="scientific">Melanomma pulvis-pyrius CBS 109.77</name>
    <dbReference type="NCBI Taxonomy" id="1314802"/>
    <lineage>
        <taxon>Eukaryota</taxon>
        <taxon>Fungi</taxon>
        <taxon>Dikarya</taxon>
        <taxon>Ascomycota</taxon>
        <taxon>Pezizomycotina</taxon>
        <taxon>Dothideomycetes</taxon>
        <taxon>Pleosporomycetidae</taxon>
        <taxon>Pleosporales</taxon>
        <taxon>Melanommataceae</taxon>
        <taxon>Melanomma</taxon>
    </lineage>
</organism>
<dbReference type="InterPro" id="IPR052895">
    <property type="entry name" value="HetReg/Transcr_Mod"/>
</dbReference>
<dbReference type="SUPFAM" id="SSF55874">
    <property type="entry name" value="ATPase domain of HSP90 chaperone/DNA topoisomerase II/histidine kinase"/>
    <property type="match status" value="1"/>
</dbReference>
<dbReference type="Pfam" id="PF06985">
    <property type="entry name" value="HET"/>
    <property type="match status" value="1"/>
</dbReference>
<name>A0A6A6XMU8_9PLEO</name>
<feature type="domain" description="Sacsin/Nov" evidence="3">
    <location>
        <begin position="14"/>
        <end position="75"/>
    </location>
</feature>
<evidence type="ECO:0000313" key="5">
    <source>
        <dbReference type="Proteomes" id="UP000799757"/>
    </source>
</evidence>
<dbReference type="Gene3D" id="3.30.565.10">
    <property type="entry name" value="Histidine kinase-like ATPase, C-terminal domain"/>
    <property type="match status" value="1"/>
</dbReference>
<feature type="compositionally biased region" description="Basic and acidic residues" evidence="1">
    <location>
        <begin position="1166"/>
        <end position="1177"/>
    </location>
</feature>
<protein>
    <submittedName>
        <fullName evidence="4">Uncharacterized protein</fullName>
    </submittedName>
</protein>
<feature type="domain" description="Heterokaryon incompatibility" evidence="2">
    <location>
        <begin position="1593"/>
        <end position="1735"/>
    </location>
</feature>
<dbReference type="InterPro" id="IPR058210">
    <property type="entry name" value="SACS/Nov_dom"/>
</dbReference>
<evidence type="ECO:0000313" key="4">
    <source>
        <dbReference type="EMBL" id="KAF2797554.1"/>
    </source>
</evidence>
<dbReference type="PANTHER" id="PTHR24148">
    <property type="entry name" value="ANKYRIN REPEAT DOMAIN-CONTAINING PROTEIN 39 HOMOLOG-RELATED"/>
    <property type="match status" value="1"/>
</dbReference>
<dbReference type="PANTHER" id="PTHR24148:SF73">
    <property type="entry name" value="HET DOMAIN PROTEIN (AFU_ORTHOLOGUE AFUA_8G01020)"/>
    <property type="match status" value="1"/>
</dbReference>
<accession>A0A6A6XMU8</accession>
<feature type="compositionally biased region" description="Basic and acidic residues" evidence="1">
    <location>
        <begin position="1226"/>
        <end position="1250"/>
    </location>
</feature>
<dbReference type="EMBL" id="MU001804">
    <property type="protein sequence ID" value="KAF2797554.1"/>
    <property type="molecule type" value="Genomic_DNA"/>
</dbReference>
<reference evidence="4" key="1">
    <citation type="journal article" date="2020" name="Stud. Mycol.">
        <title>101 Dothideomycetes genomes: a test case for predicting lifestyles and emergence of pathogens.</title>
        <authorList>
            <person name="Haridas S."/>
            <person name="Albert R."/>
            <person name="Binder M."/>
            <person name="Bloem J."/>
            <person name="Labutti K."/>
            <person name="Salamov A."/>
            <person name="Andreopoulos B."/>
            <person name="Baker S."/>
            <person name="Barry K."/>
            <person name="Bills G."/>
            <person name="Bluhm B."/>
            <person name="Cannon C."/>
            <person name="Castanera R."/>
            <person name="Culley D."/>
            <person name="Daum C."/>
            <person name="Ezra D."/>
            <person name="Gonzalez J."/>
            <person name="Henrissat B."/>
            <person name="Kuo A."/>
            <person name="Liang C."/>
            <person name="Lipzen A."/>
            <person name="Lutzoni F."/>
            <person name="Magnuson J."/>
            <person name="Mondo S."/>
            <person name="Nolan M."/>
            <person name="Ohm R."/>
            <person name="Pangilinan J."/>
            <person name="Park H.-J."/>
            <person name="Ramirez L."/>
            <person name="Alfaro M."/>
            <person name="Sun H."/>
            <person name="Tritt A."/>
            <person name="Yoshinaga Y."/>
            <person name="Zwiers L.-H."/>
            <person name="Turgeon B."/>
            <person name="Goodwin S."/>
            <person name="Spatafora J."/>
            <person name="Crous P."/>
            <person name="Grigoriev I."/>
        </authorList>
    </citation>
    <scope>NUCLEOTIDE SEQUENCE</scope>
    <source>
        <strain evidence="4">CBS 109.77</strain>
    </source>
</reference>
<feature type="compositionally biased region" description="Low complexity" evidence="1">
    <location>
        <begin position="1211"/>
        <end position="1225"/>
    </location>
</feature>
<dbReference type="Pfam" id="PF26639">
    <property type="entry name" value="Het-6_barrel"/>
    <property type="match status" value="1"/>
</dbReference>
<proteinExistence type="predicted"/>
<dbReference type="InterPro" id="IPR010730">
    <property type="entry name" value="HET"/>
</dbReference>
<sequence>MIISYGAGRLRIDYNEIGFTKGDVEALCRVGRSTKSKSGNQIGEKGIGFKSVFKIADVVSISSGYYSFKFDKRTSNLGMITPEWEEFPEPHSRFTSIMLQISKDYDQEELIQEMKTMDPRYLMFLKRLQKIYIVISKPDVPVWKTTLSRAEEKENDGRHRITLGHGDRQMPYLVCKHIAKSLPPEPKRNRGSESPILLAFPITNTQEAIIEPQQVYAFLPIRDYGFKFLIHADFLLAANRKGIDSSSLWNWALREAILVAFVEEVQKFSSTPLRYTWPQYIPDKSSPFDFFWKFRSDVVDSLRKSPIVESEDGQLRIPTAVTHVPKNLRDETGIPLALCTATAHKYLSHEYSESDVLHLINIGLSSLPEAEFLDDLKASFQTCSAFRSKHSSRFEKWHSNVANVLISLISKFETQIADLPLVRLKNGLWIPASSGTIFFPRDKTDFHVPEGIEVFEVDEAIRDHPDCERLYTNLQVKSFSITAVQDLILKKHANQSPSPKPSQSELISQAVFLFKSKWKYTGNPTDTVQFWVTTRGGEMRRSWEVYVDTDQPHSAYRYLGGNKSRFPFLPKSYYRGISAEELPEWIHWLHKHLGMWVIPRLVRIPSNNTDLELSEEFVHIIENAPSRQFLNLLKENWSTYSPHFANIEHTASQTVKHVHTILQTQVASIPVTCRDEKQHALETTSTGYFLPDDFSSEYFFLQPILNIPEPQDHRWKFLKTFGVTVDDDLNTYLTILVRIQSHEVSRGLVQWLYNKIQGKFDDNRTYGRDLRFMDCSELFMQNNCIYIPSSSSNVAPRWVALIHCVWEGPKCLTQHHRLSSIYPDYGILFKGHLEVKDAGLEVLIEEAKAIIPSTPLSLITDIFKELSKSIPETIPTESRSTLRAILTLQIFPLDEGGESVTGFDQLSSATSESEWYIADRIHLQKCFHGQVSLLAFTVEEVAMMERLILALDLQHRLLSKIAVKTPRIDGEVRDKDADGVYRSKVEFIGRLMPGSIPLREKILFQLKNLEVWKAEKLFLGWGVERIDPISGKGFQEGYFDDDGLLALVIPSAEAKGLKIYLKDDQIPSFPPLELAEQLAAFCGVPEHESLMLFILSQESQSQINNTLDRRGILSVEERQKELEKEGGKDPLTTAAQEGVAKQQDLENPHNLATDNQFRDINAPGRNGRERWIGVDDNHQEEEDLKMITGSDDEDSDFGASQPKPSSRESNNRASQSANNASSQNEAIEHKDAPVKPTKQLRDSLPQREFKNQISPKGRIPSRPNYLPLENAPKMREYVRARAERSTRKRQTKSTVEANGLGMFERPRIVDPTVIWVPNSQELPAENFSDRALERIVFPGRAQISSSGDCTIYLAKEPSKMIDTYTEFLGELFVSKLLEKYLGKSYNPDTHWTSHYRHQACHAPLGAGEKPTSTFKLYDGSAMTEFLIQSGSEWKWKGKGKTYPHYHILVKTTNGAQESLFDMSQDEMEMIRRYRVSSYEPSLEVVILVRVFDMQSTASASFFVDPWSLYAAGMMQIHTQNDSYVAEVRDITPHLHFKGFKIGEHDNERKYKYKPLGENRSIRLLRLLRGRNQDGLRGKLEHVSLDSVKDKNTFKALSYVWGNPLKPFLVDVGDSDTVRITAALFFALKRLRKEKSSVKLWADGICIDQENDEEKNHQVRLMPDIYKSAQRVYAWLGNEEDRSDLAIDCLLDINERSQSSKQPAKPLLPSEDSLAWDAIVKFFGRSWFRRVWVVQELVLPRSIIMLCGDRRCHWDEIYVPANLCATEANEPSVAQIVAPILSLGRLRIAYHSREDVFERELLSLFKAFEHTGASRCRDKLYAFLGLACDSDDPDFYADYAAPLEAVVQKYAGVFVRRGKGLELLYHAGVSDSTSSTRFPSWIPNWVTTTYPRTISTWQSNSGPFTAGLNNGEDIQVLPGSSGILSTMAYIVDEIVEVGQISFAGSDEMKYFKGIFSILERISSYPTGENPRDIPWKVPIGDARYLPDKRQKEVDFRISYQALREYMQRGNQTTDQSTEIIKIRALAKLKQYFFRHEELTRLMWEYFLTAREFAGRFVNAKVCITSKGYVGIVPGRARVGSLITVFHGSVVPFIVEKTNDLDYYRLIGEGYIHGIMHKDSSGLQGLHPEPVHLC</sequence>
<dbReference type="OrthoDB" id="1262810at2759"/>
<evidence type="ECO:0000259" key="2">
    <source>
        <dbReference type="Pfam" id="PF06985"/>
    </source>
</evidence>
<dbReference type="Proteomes" id="UP000799757">
    <property type="component" value="Unassembled WGS sequence"/>
</dbReference>
<keyword evidence="5" id="KW-1185">Reference proteome</keyword>
<dbReference type="Pfam" id="PF25794">
    <property type="entry name" value="SACS"/>
    <property type="match status" value="1"/>
</dbReference>
<gene>
    <name evidence="4" type="ORF">K505DRAFT_298205</name>
</gene>
<dbReference type="InterPro" id="IPR036890">
    <property type="entry name" value="HATPase_C_sf"/>
</dbReference>
<evidence type="ECO:0000259" key="3">
    <source>
        <dbReference type="Pfam" id="PF25794"/>
    </source>
</evidence>
<evidence type="ECO:0000256" key="1">
    <source>
        <dbReference type="SAM" id="MobiDB-lite"/>
    </source>
</evidence>